<reference evidence="1" key="1">
    <citation type="journal article" date="2015" name="Proc. Natl. Acad. Sci. U.S.A.">
        <title>Networks of energetic and metabolic interactions define dynamics in microbial communities.</title>
        <authorList>
            <person name="Embree M."/>
            <person name="Liu J.K."/>
            <person name="Al-Bassam M.M."/>
            <person name="Zengler K."/>
        </authorList>
    </citation>
    <scope>NUCLEOTIDE SEQUENCE</scope>
</reference>
<dbReference type="AlphaFoldDB" id="A0A0W8FDW6"/>
<name>A0A0W8FDW6_9ZZZZ</name>
<accession>A0A0W8FDW6</accession>
<organism evidence="1">
    <name type="scientific">hydrocarbon metagenome</name>
    <dbReference type="NCBI Taxonomy" id="938273"/>
    <lineage>
        <taxon>unclassified sequences</taxon>
        <taxon>metagenomes</taxon>
        <taxon>ecological metagenomes</taxon>
    </lineage>
</organism>
<dbReference type="EMBL" id="LNQE01001327">
    <property type="protein sequence ID" value="KUG19097.1"/>
    <property type="molecule type" value="Genomic_DNA"/>
</dbReference>
<evidence type="ECO:0000313" key="1">
    <source>
        <dbReference type="EMBL" id="KUG19097.1"/>
    </source>
</evidence>
<comment type="caution">
    <text evidence="1">The sequence shown here is derived from an EMBL/GenBank/DDBJ whole genome shotgun (WGS) entry which is preliminary data.</text>
</comment>
<proteinExistence type="predicted"/>
<protein>
    <submittedName>
        <fullName evidence="1">Uncharacterized protein</fullName>
    </submittedName>
</protein>
<gene>
    <name evidence="1" type="ORF">ASZ90_011179</name>
</gene>
<sequence>MGETRLKAMGKIPERLRHAHFFKPDTMTPEEFRGRRLRR</sequence>